<keyword evidence="4 6" id="KW-1133">Transmembrane helix</keyword>
<feature type="transmembrane region" description="Helical" evidence="6">
    <location>
        <begin position="343"/>
        <end position="362"/>
    </location>
</feature>
<dbReference type="InterPro" id="IPR011701">
    <property type="entry name" value="MFS"/>
</dbReference>
<dbReference type="PANTHER" id="PTHR43791:SF18">
    <property type="entry name" value="NICOTINIC ACID TRANSPORTER TNA1, PUTATIVE (AFU_ORTHOLOGUE AFUA_3G03820)-RELATED"/>
    <property type="match status" value="1"/>
</dbReference>
<protein>
    <recommendedName>
        <fullName evidence="7">Major facilitator superfamily (MFS) profile domain-containing protein</fullName>
    </recommendedName>
</protein>
<dbReference type="FunFam" id="1.20.1250.20:FF:000034">
    <property type="entry name" value="MFS general substrate transporter"/>
    <property type="match status" value="1"/>
</dbReference>
<dbReference type="FunFam" id="1.20.1250.20:FF:000068">
    <property type="entry name" value="MFS general substrate transporter"/>
    <property type="match status" value="1"/>
</dbReference>
<dbReference type="GeneID" id="36565331"/>
<feature type="transmembrane region" description="Helical" evidence="6">
    <location>
        <begin position="94"/>
        <end position="115"/>
    </location>
</feature>
<evidence type="ECO:0000313" key="9">
    <source>
        <dbReference type="Proteomes" id="UP000241107"/>
    </source>
</evidence>
<keyword evidence="3 6" id="KW-0812">Transmembrane</keyword>
<dbReference type="GO" id="GO:0016020">
    <property type="term" value="C:membrane"/>
    <property type="evidence" value="ECO:0007669"/>
    <property type="project" value="UniProtKB-SubCell"/>
</dbReference>
<name>A0A2P7YTQ2_9ASCO</name>
<feature type="transmembrane region" description="Helical" evidence="6">
    <location>
        <begin position="158"/>
        <end position="177"/>
    </location>
</feature>
<sequence length="524" mass="58268">MGKDNLAVSIEERPLGSIDKPSVEWVEVKDEEAGADEAAVDIDKFSDIDEKKLLWKIDLHLIPLFTVLYLLSFLDRGNIGNAKIEGLAEDLNLVGNQYNLCLTIFFIFYASMEIPSNIILHHVKPRLYIPTTMVLWSIVMTLMGTVQNYHQLMATRALLGLFEASLFPGISYILSMYYKKSEILVREAIFFSAASIAGAFSGLLAAAISQMDGIGGYEGWRWIFILEGLLTFVAAALSYFCFPLYPKESTFLTPKEREFVVHRVKYSSNAENQKMTGAGAPPSMNLGEDNSGNASNVWAVFKDWQSWCQLMTYYGVCVPLYGVSLFTPTIVKNLGYTSTHAQLMSAPVYIVAAVFCIFQAWVSDKVGLRTPFMTFDLICIAVGYSICLALSPEDLPQAVYAGVYIMALGIYSAFPLVVIWFSNNLAGSYKRAVGMAFQIGIGNFAGAFSSNFYREQDAPEYKLGHGLELGFSVMGLLFMFITIIGYVASNRKKKRDLALGKYDGVPPEELVKMGDKSPHFVYRL</sequence>
<dbReference type="VEuPathDB" id="FungiDB:C7M61_001941"/>
<accession>A0A2P7YTQ2</accession>
<evidence type="ECO:0000256" key="1">
    <source>
        <dbReference type="ARBA" id="ARBA00004141"/>
    </source>
</evidence>
<evidence type="ECO:0000259" key="7">
    <source>
        <dbReference type="PROSITE" id="PS50850"/>
    </source>
</evidence>
<feature type="transmembrane region" description="Helical" evidence="6">
    <location>
        <begin position="432"/>
        <end position="449"/>
    </location>
</feature>
<dbReference type="OrthoDB" id="2962993at2759"/>
<dbReference type="PROSITE" id="PS50850">
    <property type="entry name" value="MFS"/>
    <property type="match status" value="1"/>
</dbReference>
<organism evidence="8 9">
    <name type="scientific">Candidozyma pseudohaemuli</name>
    <dbReference type="NCBI Taxonomy" id="418784"/>
    <lineage>
        <taxon>Eukaryota</taxon>
        <taxon>Fungi</taxon>
        <taxon>Dikarya</taxon>
        <taxon>Ascomycota</taxon>
        <taxon>Saccharomycotina</taxon>
        <taxon>Pichiomycetes</taxon>
        <taxon>Metschnikowiaceae</taxon>
        <taxon>Candidozyma</taxon>
    </lineage>
</organism>
<feature type="transmembrane region" description="Helical" evidence="6">
    <location>
        <begin position="374"/>
        <end position="392"/>
    </location>
</feature>
<dbReference type="InterPro" id="IPR036259">
    <property type="entry name" value="MFS_trans_sf"/>
</dbReference>
<feature type="transmembrane region" description="Helical" evidence="6">
    <location>
        <begin position="127"/>
        <end position="146"/>
    </location>
</feature>
<feature type="transmembrane region" description="Helical" evidence="6">
    <location>
        <begin position="398"/>
        <end position="420"/>
    </location>
</feature>
<evidence type="ECO:0000256" key="3">
    <source>
        <dbReference type="ARBA" id="ARBA00022692"/>
    </source>
</evidence>
<comment type="subcellular location">
    <subcellularLocation>
        <location evidence="1">Membrane</location>
        <topology evidence="1">Multi-pass membrane protein</topology>
    </subcellularLocation>
</comment>
<dbReference type="Proteomes" id="UP000241107">
    <property type="component" value="Unassembled WGS sequence"/>
</dbReference>
<keyword evidence="2" id="KW-0813">Transport</keyword>
<keyword evidence="5 6" id="KW-0472">Membrane</keyword>
<evidence type="ECO:0000256" key="2">
    <source>
        <dbReference type="ARBA" id="ARBA00022448"/>
    </source>
</evidence>
<dbReference type="GO" id="GO:0022857">
    <property type="term" value="F:transmembrane transporter activity"/>
    <property type="evidence" value="ECO:0007669"/>
    <property type="project" value="InterPro"/>
</dbReference>
<comment type="caution">
    <text evidence="8">The sequence shown here is derived from an EMBL/GenBank/DDBJ whole genome shotgun (WGS) entry which is preliminary data.</text>
</comment>
<feature type="transmembrane region" description="Helical" evidence="6">
    <location>
        <begin position="311"/>
        <end position="331"/>
    </location>
</feature>
<dbReference type="PANTHER" id="PTHR43791">
    <property type="entry name" value="PERMEASE-RELATED"/>
    <property type="match status" value="1"/>
</dbReference>
<feature type="transmembrane region" description="Helical" evidence="6">
    <location>
        <begin position="220"/>
        <end position="242"/>
    </location>
</feature>
<dbReference type="InterPro" id="IPR020846">
    <property type="entry name" value="MFS_dom"/>
</dbReference>
<evidence type="ECO:0000256" key="6">
    <source>
        <dbReference type="SAM" id="Phobius"/>
    </source>
</evidence>
<reference evidence="8 9" key="1">
    <citation type="submission" date="2018-03" db="EMBL/GenBank/DDBJ databases">
        <title>Candida pseudohaemulonii genome assembly and annotation.</title>
        <authorList>
            <person name="Munoz J.F."/>
            <person name="Gade L.G."/>
            <person name="Chow N.A."/>
            <person name="Litvintseva A.P."/>
            <person name="Loparev V.N."/>
            <person name="Cuomo C.A."/>
        </authorList>
    </citation>
    <scope>NUCLEOTIDE SEQUENCE [LARGE SCALE GENOMIC DNA]</scope>
    <source>
        <strain evidence="8 9">B12108</strain>
    </source>
</reference>
<proteinExistence type="predicted"/>
<feature type="transmembrane region" description="Helical" evidence="6">
    <location>
        <begin position="53"/>
        <end position="74"/>
    </location>
</feature>
<feature type="transmembrane region" description="Helical" evidence="6">
    <location>
        <begin position="469"/>
        <end position="488"/>
    </location>
</feature>
<dbReference type="AlphaFoldDB" id="A0A2P7YTQ2"/>
<dbReference type="SUPFAM" id="SSF103473">
    <property type="entry name" value="MFS general substrate transporter"/>
    <property type="match status" value="1"/>
</dbReference>
<dbReference type="Pfam" id="PF07690">
    <property type="entry name" value="MFS_1"/>
    <property type="match status" value="1"/>
</dbReference>
<dbReference type="EMBL" id="PYFQ01000003">
    <property type="protein sequence ID" value="PSK39331.1"/>
    <property type="molecule type" value="Genomic_DNA"/>
</dbReference>
<evidence type="ECO:0000256" key="5">
    <source>
        <dbReference type="ARBA" id="ARBA00023136"/>
    </source>
</evidence>
<evidence type="ECO:0000256" key="4">
    <source>
        <dbReference type="ARBA" id="ARBA00022989"/>
    </source>
</evidence>
<gene>
    <name evidence="8" type="ORF">C7M61_001941</name>
</gene>
<feature type="domain" description="Major facilitator superfamily (MFS) profile" evidence="7">
    <location>
        <begin position="61"/>
        <end position="493"/>
    </location>
</feature>
<dbReference type="STRING" id="418784.A0A2P7YTQ2"/>
<evidence type="ECO:0000313" key="8">
    <source>
        <dbReference type="EMBL" id="PSK39331.1"/>
    </source>
</evidence>
<keyword evidence="9" id="KW-1185">Reference proteome</keyword>
<feature type="transmembrane region" description="Helical" evidence="6">
    <location>
        <begin position="189"/>
        <end position="208"/>
    </location>
</feature>
<dbReference type="RefSeq" id="XP_024714468.1">
    <property type="nucleotide sequence ID" value="XM_024857332.1"/>
</dbReference>
<dbReference type="Gene3D" id="1.20.1250.20">
    <property type="entry name" value="MFS general substrate transporter like domains"/>
    <property type="match status" value="2"/>
</dbReference>